<dbReference type="CDD" id="cd16345">
    <property type="entry name" value="LMWP_ArsC"/>
    <property type="match status" value="1"/>
</dbReference>
<dbReference type="Gene3D" id="3.40.50.2300">
    <property type="match status" value="1"/>
</dbReference>
<dbReference type="SUPFAM" id="SSF52788">
    <property type="entry name" value="Phosphotyrosine protein phosphatases I"/>
    <property type="match status" value="1"/>
</dbReference>
<dbReference type="InterPro" id="IPR023485">
    <property type="entry name" value="Ptyr_pPase"/>
</dbReference>
<evidence type="ECO:0000259" key="2">
    <source>
        <dbReference type="SMART" id="SM00226"/>
    </source>
</evidence>
<evidence type="ECO:0000313" key="4">
    <source>
        <dbReference type="Proteomes" id="UP000605253"/>
    </source>
</evidence>
<keyword evidence="4" id="KW-1185">Reference proteome</keyword>
<evidence type="ECO:0000313" key="3">
    <source>
        <dbReference type="EMBL" id="GGF99390.1"/>
    </source>
</evidence>
<dbReference type="RefSeq" id="WP_188365680.1">
    <property type="nucleotide sequence ID" value="NZ_BAABJF010000006.1"/>
</dbReference>
<proteinExistence type="predicted"/>
<name>A0A917FT20_9GAMM</name>
<comment type="caution">
    <text evidence="3">The sequence shown here is derived from an EMBL/GenBank/DDBJ whole genome shotgun (WGS) entry which is preliminary data.</text>
</comment>
<dbReference type="Proteomes" id="UP000605253">
    <property type="component" value="Unassembled WGS sequence"/>
</dbReference>
<dbReference type="Pfam" id="PF01451">
    <property type="entry name" value="LMWPc"/>
    <property type="match status" value="1"/>
</dbReference>
<keyword evidence="1" id="KW-0059">Arsenical resistance</keyword>
<dbReference type="GO" id="GO:0046685">
    <property type="term" value="P:response to arsenic-containing substance"/>
    <property type="evidence" value="ECO:0007669"/>
    <property type="project" value="UniProtKB-KW"/>
</dbReference>
<reference evidence="3" key="2">
    <citation type="submission" date="2020-09" db="EMBL/GenBank/DDBJ databases">
        <authorList>
            <person name="Sun Q."/>
            <person name="Zhou Y."/>
        </authorList>
    </citation>
    <scope>NUCLEOTIDE SEQUENCE</scope>
    <source>
        <strain evidence="3">CGMCC 1.12181</strain>
    </source>
</reference>
<dbReference type="SMART" id="SM00226">
    <property type="entry name" value="LMWPc"/>
    <property type="match status" value="1"/>
</dbReference>
<sequence length="141" mass="15920">MKKNILFLCTGNSCRSQMAEGWLRHLKEAHFNAYSAGIEQHGLNSHAVQVMAEAGVDISHHQSNSLDDLADVDFDYVFTVCGHAHETCPYFPGSAKVIHVGFDDPPKLTESLTEESEILDCYRRVRDEIKSFIQEIEKHLT</sequence>
<protein>
    <submittedName>
        <fullName evidence="3">Arsenate reductase</fullName>
    </submittedName>
</protein>
<dbReference type="PANTHER" id="PTHR43428:SF1">
    <property type="entry name" value="ARSENATE REDUCTASE"/>
    <property type="match status" value="1"/>
</dbReference>
<dbReference type="PANTHER" id="PTHR43428">
    <property type="entry name" value="ARSENATE REDUCTASE"/>
    <property type="match status" value="1"/>
</dbReference>
<evidence type="ECO:0000256" key="1">
    <source>
        <dbReference type="ARBA" id="ARBA00022849"/>
    </source>
</evidence>
<reference evidence="3" key="1">
    <citation type="journal article" date="2014" name="Int. J. Syst. Evol. Microbiol.">
        <title>Complete genome sequence of Corynebacterium casei LMG S-19264T (=DSM 44701T), isolated from a smear-ripened cheese.</title>
        <authorList>
            <consortium name="US DOE Joint Genome Institute (JGI-PGF)"/>
            <person name="Walter F."/>
            <person name="Albersmeier A."/>
            <person name="Kalinowski J."/>
            <person name="Ruckert C."/>
        </authorList>
    </citation>
    <scope>NUCLEOTIDE SEQUENCE</scope>
    <source>
        <strain evidence="3">CGMCC 1.12181</strain>
    </source>
</reference>
<dbReference type="AlphaFoldDB" id="A0A917FT20"/>
<dbReference type="InterPro" id="IPR036196">
    <property type="entry name" value="Ptyr_pPase_sf"/>
</dbReference>
<accession>A0A917FT20</accession>
<gene>
    <name evidence="3" type="primary">arsC</name>
    <name evidence="3" type="ORF">GCM10011365_20790</name>
</gene>
<dbReference type="EMBL" id="BMEO01000010">
    <property type="protein sequence ID" value="GGF99390.1"/>
    <property type="molecule type" value="Genomic_DNA"/>
</dbReference>
<organism evidence="3 4">
    <name type="scientific">Marinicella pacifica</name>
    <dbReference type="NCBI Taxonomy" id="1171543"/>
    <lineage>
        <taxon>Bacteria</taxon>
        <taxon>Pseudomonadati</taxon>
        <taxon>Pseudomonadota</taxon>
        <taxon>Gammaproteobacteria</taxon>
        <taxon>Lysobacterales</taxon>
        <taxon>Marinicellaceae</taxon>
        <taxon>Marinicella</taxon>
    </lineage>
</organism>
<feature type="domain" description="Phosphotyrosine protein phosphatase I" evidence="2">
    <location>
        <begin position="3"/>
        <end position="139"/>
    </location>
</feature>